<name>A0ACB8HD38_PSICU</name>
<comment type="caution">
    <text evidence="1">The sequence shown here is derived from an EMBL/GenBank/DDBJ whole genome shotgun (WGS) entry which is preliminary data.</text>
</comment>
<gene>
    <name evidence="1" type="ORF">JR316_0002830</name>
</gene>
<accession>A0ACB8HD38</accession>
<protein>
    <submittedName>
        <fullName evidence="1">Uncharacterized protein</fullName>
    </submittedName>
</protein>
<evidence type="ECO:0000313" key="1">
    <source>
        <dbReference type="EMBL" id="KAH9485913.1"/>
    </source>
</evidence>
<proteinExistence type="predicted"/>
<sequence>MELEAQSVGELAIDYINVYTTPSLGGTFLGTEPARHYRRKIKQLGLNEKSDDQYELIKRRSWPPKHVRGTPGGAISTNNENGAEHVLTPAPFPIGLVPNIHERTCPETTGSSAIPTSAATHMTRPATNALHRSLTGLTMSTQPPEYS</sequence>
<dbReference type="EMBL" id="JAFIQS020000002">
    <property type="protein sequence ID" value="KAH9485913.1"/>
    <property type="molecule type" value="Genomic_DNA"/>
</dbReference>
<organism evidence="1 2">
    <name type="scientific">Psilocybe cubensis</name>
    <name type="common">Psychedelic mushroom</name>
    <name type="synonym">Stropharia cubensis</name>
    <dbReference type="NCBI Taxonomy" id="181762"/>
    <lineage>
        <taxon>Eukaryota</taxon>
        <taxon>Fungi</taxon>
        <taxon>Dikarya</taxon>
        <taxon>Basidiomycota</taxon>
        <taxon>Agaricomycotina</taxon>
        <taxon>Agaricomycetes</taxon>
        <taxon>Agaricomycetidae</taxon>
        <taxon>Agaricales</taxon>
        <taxon>Agaricineae</taxon>
        <taxon>Strophariaceae</taxon>
        <taxon>Psilocybe</taxon>
    </lineage>
</organism>
<dbReference type="Proteomes" id="UP000664032">
    <property type="component" value="Unassembled WGS sequence"/>
</dbReference>
<keyword evidence="2" id="KW-1185">Reference proteome</keyword>
<evidence type="ECO:0000313" key="2">
    <source>
        <dbReference type="Proteomes" id="UP000664032"/>
    </source>
</evidence>
<reference evidence="1" key="1">
    <citation type="submission" date="2021-10" db="EMBL/GenBank/DDBJ databases">
        <title>Psilocybe cubensis genome.</title>
        <authorList>
            <person name="Mckernan K.J."/>
            <person name="Crawford S."/>
            <person name="Trippe A."/>
            <person name="Kane L.T."/>
            <person name="Mclaughlin S."/>
        </authorList>
    </citation>
    <scope>NUCLEOTIDE SEQUENCE</scope>
    <source>
        <strain evidence="1">MGC-MH-2018</strain>
    </source>
</reference>